<evidence type="ECO:0000256" key="2">
    <source>
        <dbReference type="ARBA" id="ARBA00022723"/>
    </source>
</evidence>
<dbReference type="Gene3D" id="1.10.220.150">
    <property type="entry name" value="Arf GTPase activating protein"/>
    <property type="match status" value="1"/>
</dbReference>
<keyword evidence="2" id="KW-0479">Metal-binding</keyword>
<evidence type="ECO:0000313" key="9">
    <source>
        <dbReference type="Proteomes" id="UP000799118"/>
    </source>
</evidence>
<dbReference type="InterPro" id="IPR038508">
    <property type="entry name" value="ArfGAP_dom_sf"/>
</dbReference>
<dbReference type="InterPro" id="IPR001164">
    <property type="entry name" value="ArfGAP_dom"/>
</dbReference>
<feature type="domain" description="Arf-GAP" evidence="7">
    <location>
        <begin position="11"/>
        <end position="126"/>
    </location>
</feature>
<organism evidence="8 9">
    <name type="scientific">Gymnopus androsaceus JB14</name>
    <dbReference type="NCBI Taxonomy" id="1447944"/>
    <lineage>
        <taxon>Eukaryota</taxon>
        <taxon>Fungi</taxon>
        <taxon>Dikarya</taxon>
        <taxon>Basidiomycota</taxon>
        <taxon>Agaricomycotina</taxon>
        <taxon>Agaricomycetes</taxon>
        <taxon>Agaricomycetidae</taxon>
        <taxon>Agaricales</taxon>
        <taxon>Marasmiineae</taxon>
        <taxon>Omphalotaceae</taxon>
        <taxon>Gymnopus</taxon>
    </lineage>
</organism>
<feature type="region of interest" description="Disordered" evidence="6">
    <location>
        <begin position="305"/>
        <end position="336"/>
    </location>
</feature>
<dbReference type="GO" id="GO:0005096">
    <property type="term" value="F:GTPase activator activity"/>
    <property type="evidence" value="ECO:0007669"/>
    <property type="project" value="UniProtKB-KW"/>
</dbReference>
<gene>
    <name evidence="8" type="ORF">BT96DRAFT_1024445</name>
</gene>
<name>A0A6A4GYU4_9AGAR</name>
<accession>A0A6A4GYU4</accession>
<dbReference type="PRINTS" id="PR00405">
    <property type="entry name" value="REVINTRACTNG"/>
</dbReference>
<dbReference type="EMBL" id="ML769651">
    <property type="protein sequence ID" value="KAE9390656.1"/>
    <property type="molecule type" value="Genomic_DNA"/>
</dbReference>
<dbReference type="InterPro" id="IPR051718">
    <property type="entry name" value="ARF_GTPase-activating"/>
</dbReference>
<dbReference type="InterPro" id="IPR037278">
    <property type="entry name" value="ARFGAP/RecO"/>
</dbReference>
<keyword evidence="4" id="KW-0862">Zinc</keyword>
<evidence type="ECO:0000256" key="6">
    <source>
        <dbReference type="SAM" id="MobiDB-lite"/>
    </source>
</evidence>
<dbReference type="GO" id="GO:0008270">
    <property type="term" value="F:zinc ion binding"/>
    <property type="evidence" value="ECO:0007669"/>
    <property type="project" value="UniProtKB-KW"/>
</dbReference>
<dbReference type="SMART" id="SM00105">
    <property type="entry name" value="ArfGap"/>
    <property type="match status" value="1"/>
</dbReference>
<proteinExistence type="predicted"/>
<evidence type="ECO:0000313" key="8">
    <source>
        <dbReference type="EMBL" id="KAE9390656.1"/>
    </source>
</evidence>
<dbReference type="AlphaFoldDB" id="A0A6A4GYU4"/>
<feature type="compositionally biased region" description="Polar residues" evidence="6">
    <location>
        <begin position="416"/>
        <end position="448"/>
    </location>
</feature>
<reference evidence="8" key="1">
    <citation type="journal article" date="2019" name="Environ. Microbiol.">
        <title>Fungal ecological strategies reflected in gene transcription - a case study of two litter decomposers.</title>
        <authorList>
            <person name="Barbi F."/>
            <person name="Kohler A."/>
            <person name="Barry K."/>
            <person name="Baskaran P."/>
            <person name="Daum C."/>
            <person name="Fauchery L."/>
            <person name="Ihrmark K."/>
            <person name="Kuo A."/>
            <person name="LaButti K."/>
            <person name="Lipzen A."/>
            <person name="Morin E."/>
            <person name="Grigoriev I.V."/>
            <person name="Henrissat B."/>
            <person name="Lindahl B."/>
            <person name="Martin F."/>
        </authorList>
    </citation>
    <scope>NUCLEOTIDE SEQUENCE</scope>
    <source>
        <strain evidence="8">JB14</strain>
    </source>
</reference>
<keyword evidence="1" id="KW-0343">GTPase activation</keyword>
<feature type="compositionally biased region" description="Low complexity" evidence="6">
    <location>
        <begin position="457"/>
        <end position="472"/>
    </location>
</feature>
<dbReference type="GO" id="GO:0005737">
    <property type="term" value="C:cytoplasm"/>
    <property type="evidence" value="ECO:0007669"/>
    <property type="project" value="TreeGrafter"/>
</dbReference>
<keyword evidence="9" id="KW-1185">Reference proteome</keyword>
<dbReference type="PANTHER" id="PTHR45705:SF1">
    <property type="entry name" value="FI20236P1"/>
    <property type="match status" value="1"/>
</dbReference>
<feature type="region of interest" description="Disordered" evidence="6">
    <location>
        <begin position="138"/>
        <end position="224"/>
    </location>
</feature>
<protein>
    <submittedName>
        <fullName evidence="8">ArfGap-domain-containing protein</fullName>
    </submittedName>
</protein>
<dbReference type="PROSITE" id="PS50115">
    <property type="entry name" value="ARFGAP"/>
    <property type="match status" value="1"/>
</dbReference>
<dbReference type="CDD" id="cd08204">
    <property type="entry name" value="ArfGap"/>
    <property type="match status" value="1"/>
</dbReference>
<dbReference type="Proteomes" id="UP000799118">
    <property type="component" value="Unassembled WGS sequence"/>
</dbReference>
<feature type="compositionally biased region" description="Low complexity" evidence="6">
    <location>
        <begin position="402"/>
        <end position="415"/>
    </location>
</feature>
<dbReference type="SUPFAM" id="SSF57863">
    <property type="entry name" value="ArfGap/RecO-like zinc finger"/>
    <property type="match status" value="1"/>
</dbReference>
<evidence type="ECO:0000256" key="4">
    <source>
        <dbReference type="ARBA" id="ARBA00022833"/>
    </source>
</evidence>
<feature type="compositionally biased region" description="Polar residues" evidence="6">
    <location>
        <begin position="141"/>
        <end position="155"/>
    </location>
</feature>
<dbReference type="Pfam" id="PF01412">
    <property type="entry name" value="ArfGap"/>
    <property type="match status" value="1"/>
</dbReference>
<sequence length="478" mass="51174">MSSGKTSDRNQKILLEIAARPGNDVCADCKARIPRWASHNLGIFICVNCASIHRKIGTHITKVKSLTLDSWTKEQVERMKEMGNVNSNAIYNPNELRHPPPPMLTEDERDSELEKYIRAKYEYKKFFDRHALVASKLGPSRSASTIPPRSLPNETSISASPTPPISARPSTAAPPSLSSISSPMIQSRSFSQPIPSALPSAPSQPAFQQQQQQQTLPPSFPASASANSGVWNDLVSLQAPSANSSLPLQYQAPSSAGLGSTNPFNTMNGMNSAGAGYSAGLSTVSFNNSAPNMGMGTGPNGLTINAPFFPGAPPGSNPFQQNPFAQQPMSAGYPSSATHFSAVPTGLSSPYMAQQSPLYQQSQASPMISQMQMQSPQPMFSPAPQTLMQQNQFGGMQHGGHSPQPQLSSTPLPMSATPQFQGQFMSPSPQLQQYPGMNGQSMQQQTQMYPAGGAWGQQQQQQPSMYAAAGQGQQWGGM</sequence>
<keyword evidence="3 5" id="KW-0863">Zinc-finger</keyword>
<evidence type="ECO:0000256" key="1">
    <source>
        <dbReference type="ARBA" id="ARBA00022468"/>
    </source>
</evidence>
<dbReference type="OrthoDB" id="10266696at2759"/>
<dbReference type="FunFam" id="1.10.220.150:FF:000009">
    <property type="entry name" value="stromal membrane-associated protein 1 isoform X1"/>
    <property type="match status" value="1"/>
</dbReference>
<feature type="region of interest" description="Disordered" evidence="6">
    <location>
        <begin position="393"/>
        <end position="478"/>
    </location>
</feature>
<feature type="compositionally biased region" description="Low complexity" evidence="6">
    <location>
        <begin position="317"/>
        <end position="328"/>
    </location>
</feature>
<dbReference type="PANTHER" id="PTHR45705">
    <property type="entry name" value="FI20236P1"/>
    <property type="match status" value="1"/>
</dbReference>
<evidence type="ECO:0000259" key="7">
    <source>
        <dbReference type="PROSITE" id="PS50115"/>
    </source>
</evidence>
<evidence type="ECO:0000256" key="5">
    <source>
        <dbReference type="PROSITE-ProRule" id="PRU00288"/>
    </source>
</evidence>
<evidence type="ECO:0000256" key="3">
    <source>
        <dbReference type="ARBA" id="ARBA00022771"/>
    </source>
</evidence>
<feature type="compositionally biased region" description="Low complexity" evidence="6">
    <location>
        <begin position="167"/>
        <end position="224"/>
    </location>
</feature>